<evidence type="ECO:0000256" key="4">
    <source>
        <dbReference type="ARBA" id="ARBA00022475"/>
    </source>
</evidence>
<dbReference type="RefSeq" id="WP_005373005.1">
    <property type="nucleotide sequence ID" value="NZ_CM001475.1"/>
</dbReference>
<dbReference type="Gene3D" id="3.40.50.300">
    <property type="entry name" value="P-loop containing nucleotide triphosphate hydrolases"/>
    <property type="match status" value="2"/>
</dbReference>
<dbReference type="InterPro" id="IPR003439">
    <property type="entry name" value="ABC_transporter-like_ATP-bd"/>
</dbReference>
<feature type="region of interest" description="Disordered" evidence="8">
    <location>
        <begin position="1"/>
        <end position="38"/>
    </location>
</feature>
<feature type="domain" description="ABC transporter" evidence="9">
    <location>
        <begin position="342"/>
        <end position="577"/>
    </location>
</feature>
<keyword evidence="6" id="KW-0067">ATP-binding</keyword>
<proteinExistence type="inferred from homology"/>
<dbReference type="eggNOG" id="COG1116">
    <property type="taxonomic scope" value="Bacteria"/>
</dbReference>
<feature type="domain" description="ABC transporter" evidence="9">
    <location>
        <begin position="45"/>
        <end position="278"/>
    </location>
</feature>
<comment type="subcellular location">
    <subcellularLocation>
        <location evidence="1">Cell membrane</location>
        <topology evidence="1">Peripheral membrane protein</topology>
    </subcellularLocation>
</comment>
<feature type="compositionally biased region" description="Polar residues" evidence="8">
    <location>
        <begin position="1"/>
        <end position="12"/>
    </location>
</feature>
<dbReference type="GO" id="GO:0016887">
    <property type="term" value="F:ATP hydrolysis activity"/>
    <property type="evidence" value="ECO:0007669"/>
    <property type="project" value="InterPro"/>
</dbReference>
<dbReference type="EMBL" id="CM001475">
    <property type="protein sequence ID" value="EIC30401.1"/>
    <property type="molecule type" value="Genomic_DNA"/>
</dbReference>
<feature type="compositionally biased region" description="Basic and acidic residues" evidence="8">
    <location>
        <begin position="29"/>
        <end position="38"/>
    </location>
</feature>
<keyword evidence="11" id="KW-1185">Reference proteome</keyword>
<dbReference type="Pfam" id="PF00005">
    <property type="entry name" value="ABC_tran"/>
    <property type="match status" value="2"/>
</dbReference>
<organism evidence="10 11">
    <name type="scientific">Methylomicrobium album BG8</name>
    <dbReference type="NCBI Taxonomy" id="686340"/>
    <lineage>
        <taxon>Bacteria</taxon>
        <taxon>Pseudomonadati</taxon>
        <taxon>Pseudomonadota</taxon>
        <taxon>Gammaproteobacteria</taxon>
        <taxon>Methylococcales</taxon>
        <taxon>Methylococcaceae</taxon>
        <taxon>Methylomicrobium</taxon>
    </lineage>
</organism>
<dbReference type="AlphaFoldDB" id="H8GKB0"/>
<dbReference type="CDD" id="cd03293">
    <property type="entry name" value="ABC_NrtD_SsuB_transporters"/>
    <property type="match status" value="2"/>
</dbReference>
<evidence type="ECO:0000313" key="10">
    <source>
        <dbReference type="EMBL" id="EIC30401.1"/>
    </source>
</evidence>
<dbReference type="PANTHER" id="PTHR42788">
    <property type="entry name" value="TAURINE IMPORT ATP-BINDING PROTEIN-RELATED"/>
    <property type="match status" value="1"/>
</dbReference>
<dbReference type="InterPro" id="IPR027417">
    <property type="entry name" value="P-loop_NTPase"/>
</dbReference>
<dbReference type="NCBIfam" id="TIGR01184">
    <property type="entry name" value="ntrCD"/>
    <property type="match status" value="1"/>
</dbReference>
<keyword evidence="5" id="KW-0547">Nucleotide-binding</keyword>
<dbReference type="InterPro" id="IPR050166">
    <property type="entry name" value="ABC_transporter_ATP-bind"/>
</dbReference>
<dbReference type="SMART" id="SM00382">
    <property type="entry name" value="AAA"/>
    <property type="match status" value="2"/>
</dbReference>
<dbReference type="PANTHER" id="PTHR42788:SF13">
    <property type="entry name" value="ALIPHATIC SULFONATES IMPORT ATP-BINDING PROTEIN SSUB"/>
    <property type="match status" value="1"/>
</dbReference>
<accession>H8GKB0</accession>
<evidence type="ECO:0000256" key="1">
    <source>
        <dbReference type="ARBA" id="ARBA00004202"/>
    </source>
</evidence>
<evidence type="ECO:0000256" key="6">
    <source>
        <dbReference type="ARBA" id="ARBA00022840"/>
    </source>
</evidence>
<reference evidence="10 11" key="1">
    <citation type="journal article" date="2013" name="Genome Announc.">
        <title>Genome Sequence of the Obligate Gammaproteobacterial Methanotroph Methylomicrobium album Strain BG8.</title>
        <authorList>
            <person name="Kits K.D."/>
            <person name="Kalyuzhnaya M.G."/>
            <person name="Klotz M.G."/>
            <person name="Jetten M.S."/>
            <person name="Op den Camp H.J."/>
            <person name="Vuilleumier S."/>
            <person name="Bringel F."/>
            <person name="Dispirito A.A."/>
            <person name="Murrell J.C."/>
            <person name="Bruce D."/>
            <person name="Cheng J.F."/>
            <person name="Copeland A."/>
            <person name="Goodwin L."/>
            <person name="Hauser L."/>
            <person name="Lajus A."/>
            <person name="Land M.L."/>
            <person name="Lapidus A."/>
            <person name="Lucas S."/>
            <person name="Medigue C."/>
            <person name="Pitluck S."/>
            <person name="Woyke T."/>
            <person name="Zeytun A."/>
            <person name="Stein L.Y."/>
        </authorList>
    </citation>
    <scope>NUCLEOTIDE SEQUENCE [LARGE SCALE GENOMIC DNA]</scope>
    <source>
        <strain evidence="10 11">BG8</strain>
    </source>
</reference>
<evidence type="ECO:0000256" key="7">
    <source>
        <dbReference type="ARBA" id="ARBA00023136"/>
    </source>
</evidence>
<dbReference type="PROSITE" id="PS00211">
    <property type="entry name" value="ABC_TRANSPORTER_1"/>
    <property type="match status" value="1"/>
</dbReference>
<keyword evidence="4" id="KW-1003">Cell membrane</keyword>
<gene>
    <name evidence="10" type="ORF">Metal_2695</name>
</gene>
<dbReference type="PROSITE" id="PS50893">
    <property type="entry name" value="ABC_TRANSPORTER_2"/>
    <property type="match status" value="2"/>
</dbReference>
<protein>
    <submittedName>
        <fullName evidence="10">ATPase component of various ABC-type transport systems with duplicated ATPase domain</fullName>
    </submittedName>
</protein>
<dbReference type="InterPro" id="IPR003593">
    <property type="entry name" value="AAA+_ATPase"/>
</dbReference>
<keyword evidence="7" id="KW-0472">Membrane</keyword>
<evidence type="ECO:0000256" key="5">
    <source>
        <dbReference type="ARBA" id="ARBA00022741"/>
    </source>
</evidence>
<keyword evidence="3" id="KW-0813">Transport</keyword>
<dbReference type="GO" id="GO:0005524">
    <property type="term" value="F:ATP binding"/>
    <property type="evidence" value="ECO:0007669"/>
    <property type="project" value="UniProtKB-KW"/>
</dbReference>
<dbReference type="HOGENOM" id="CLU_030255_0_0_6"/>
<dbReference type="GO" id="GO:0015112">
    <property type="term" value="F:nitrate transmembrane transporter activity"/>
    <property type="evidence" value="ECO:0007669"/>
    <property type="project" value="InterPro"/>
</dbReference>
<name>H8GKB0_METAL</name>
<evidence type="ECO:0000256" key="2">
    <source>
        <dbReference type="ARBA" id="ARBA00005417"/>
    </source>
</evidence>
<dbReference type="SUPFAM" id="SSF52540">
    <property type="entry name" value="P-loop containing nucleoside triphosphate hydrolases"/>
    <property type="match status" value="2"/>
</dbReference>
<sequence>MISAQLKSNNADVSDRPKDNVVELPAKTRASEPKGSKEAAAKTLLELKDVCKSYGEGTQKTSILKDINLTIREGEFIAIVGFSGSGKTTLVSIIAGLCGVDGGDVLKQGQPITEPGPDRGVVFQNYSLMPWLTVYENVALAVDQIFRDWTPAQRQAHTEKYVRMVNLGAAMDKMPAELSGGMRQRVNVARALAANPDILLLDEPLSALDALTRGNLQDEILQIWEQDKKTVVLITNDVDEAIYMADRVIPLNPGPDATFGPAFKIDIERPRDRTALNHNEAFKRLRADITRYLMQVGLEKNRQDNADRVVLPNVRPNTGNDWKTDTSALKPSQDDLGRPRYLEFSQVSKIYPTPDGNSTVKVVDGFDMKLKKGEFISIIGHSGCGKSTVLSMTAGLNEISEGGIVLDNREIDSAGPDRGVVFQAPSLFPWLTAFENVTLGVDKVYPHATQAERDDIVEYYLTRVGLGDSLHKKAADMSNGMRQRVGIARAFALSPKLLLLDEPFGMLDSLTRWELQEVLMEVWERTHVTAIIVTHDVDEAILLADRVVMMTNGPHAKIGKIQDIDLPRPRSRKALLAHPDYYRYRESLLTFLAECDHTH</sequence>
<comment type="similarity">
    <text evidence="2">Belongs to the ABC transporter superfamily.</text>
</comment>
<dbReference type="InterPro" id="IPR005890">
    <property type="entry name" value="NO3_transporter_ATP-bd-like"/>
</dbReference>
<evidence type="ECO:0000256" key="8">
    <source>
        <dbReference type="SAM" id="MobiDB-lite"/>
    </source>
</evidence>
<dbReference type="GO" id="GO:0005886">
    <property type="term" value="C:plasma membrane"/>
    <property type="evidence" value="ECO:0007669"/>
    <property type="project" value="UniProtKB-SubCell"/>
</dbReference>
<evidence type="ECO:0000256" key="3">
    <source>
        <dbReference type="ARBA" id="ARBA00022448"/>
    </source>
</evidence>
<dbReference type="STRING" id="686340.Metal_2695"/>
<evidence type="ECO:0000313" key="11">
    <source>
        <dbReference type="Proteomes" id="UP000005090"/>
    </source>
</evidence>
<dbReference type="InterPro" id="IPR017871">
    <property type="entry name" value="ABC_transporter-like_CS"/>
</dbReference>
<evidence type="ECO:0000259" key="9">
    <source>
        <dbReference type="PROSITE" id="PS50893"/>
    </source>
</evidence>
<dbReference type="Proteomes" id="UP000005090">
    <property type="component" value="Chromosome"/>
</dbReference>